<feature type="binding site" evidence="1">
    <location>
        <position position="50"/>
    </location>
    <ligand>
        <name>substrate</name>
    </ligand>
</feature>
<comment type="miscellaneous">
    <text evidence="1">Reaction mechanism of ThiL seems to utilize a direct, inline transfer of the gamma-phosphate of ATP to TMP rather than a phosphorylated enzyme intermediate.</text>
</comment>
<dbReference type="RefSeq" id="WP_245029382.1">
    <property type="nucleotide sequence ID" value="NZ_CP095075.1"/>
</dbReference>
<dbReference type="PANTHER" id="PTHR30270:SF0">
    <property type="entry name" value="THIAMINE-MONOPHOSPHATE KINASE"/>
    <property type="match status" value="1"/>
</dbReference>
<comment type="similarity">
    <text evidence="1">Belongs to the thiamine-monophosphate kinase family.</text>
</comment>
<dbReference type="PIRSF" id="PIRSF005303">
    <property type="entry name" value="Thiam_monoph_kin"/>
    <property type="match status" value="1"/>
</dbReference>
<proteinExistence type="inferred from homology"/>
<dbReference type="EC" id="2.7.4.16" evidence="1"/>
<dbReference type="InterPro" id="IPR036676">
    <property type="entry name" value="PurM-like_C_sf"/>
</dbReference>
<dbReference type="GO" id="GO:0009030">
    <property type="term" value="F:thiamine-phosphate kinase activity"/>
    <property type="evidence" value="ECO:0007669"/>
    <property type="project" value="UniProtKB-EC"/>
</dbReference>
<keyword evidence="1" id="KW-0067">ATP-binding</keyword>
<dbReference type="InterPro" id="IPR016188">
    <property type="entry name" value="PurM-like_N"/>
</dbReference>
<gene>
    <name evidence="1 4" type="primary">thiL</name>
    <name evidence="4" type="ORF">MUO15_11310</name>
</gene>
<evidence type="ECO:0000259" key="3">
    <source>
        <dbReference type="Pfam" id="PF02769"/>
    </source>
</evidence>
<name>A0ABY4H6J4_9BACI</name>
<evidence type="ECO:0000313" key="4">
    <source>
        <dbReference type="EMBL" id="UOR10307.1"/>
    </source>
</evidence>
<evidence type="ECO:0000256" key="1">
    <source>
        <dbReference type="HAMAP-Rule" id="MF_02128"/>
    </source>
</evidence>
<feature type="binding site" evidence="1">
    <location>
        <position position="256"/>
    </location>
    <ligand>
        <name>substrate</name>
    </ligand>
</feature>
<dbReference type="NCBIfam" id="TIGR01379">
    <property type="entry name" value="thiL"/>
    <property type="match status" value="1"/>
</dbReference>
<dbReference type="Pfam" id="PF00586">
    <property type="entry name" value="AIRS"/>
    <property type="match status" value="1"/>
</dbReference>
<organism evidence="4 5">
    <name type="scientific">Halobacillus amylolyticus</name>
    <dbReference type="NCBI Taxonomy" id="2932259"/>
    <lineage>
        <taxon>Bacteria</taxon>
        <taxon>Bacillati</taxon>
        <taxon>Bacillota</taxon>
        <taxon>Bacilli</taxon>
        <taxon>Bacillales</taxon>
        <taxon>Bacillaceae</taxon>
        <taxon>Halobacillus</taxon>
    </lineage>
</organism>
<evidence type="ECO:0000259" key="2">
    <source>
        <dbReference type="Pfam" id="PF00586"/>
    </source>
</evidence>
<feature type="binding site" evidence="1">
    <location>
        <position position="206"/>
    </location>
    <ligand>
        <name>Mg(2+)</name>
        <dbReference type="ChEBI" id="CHEBI:18420"/>
        <label>3</label>
    </ligand>
</feature>
<dbReference type="Proteomes" id="UP000830326">
    <property type="component" value="Chromosome"/>
</dbReference>
<dbReference type="InterPro" id="IPR010918">
    <property type="entry name" value="PurM-like_C_dom"/>
</dbReference>
<dbReference type="SUPFAM" id="SSF56042">
    <property type="entry name" value="PurM C-terminal domain-like"/>
    <property type="match status" value="1"/>
</dbReference>
<dbReference type="Gene3D" id="3.30.1330.10">
    <property type="entry name" value="PurM-like, N-terminal domain"/>
    <property type="match status" value="1"/>
</dbReference>
<dbReference type="Gene3D" id="3.90.650.10">
    <property type="entry name" value="PurM-like C-terminal domain"/>
    <property type="match status" value="1"/>
</dbReference>
<feature type="binding site" evidence="1">
    <location>
        <position position="27"/>
    </location>
    <ligand>
        <name>Mg(2+)</name>
        <dbReference type="ChEBI" id="CHEBI:18420"/>
        <label>3</label>
    </ligand>
</feature>
<feature type="binding site" evidence="1">
    <location>
        <position position="208"/>
    </location>
    <ligand>
        <name>ATP</name>
        <dbReference type="ChEBI" id="CHEBI:30616"/>
    </ligand>
</feature>
<evidence type="ECO:0000313" key="5">
    <source>
        <dbReference type="Proteomes" id="UP000830326"/>
    </source>
</evidence>
<feature type="binding site" evidence="1">
    <location>
        <position position="43"/>
    </location>
    <ligand>
        <name>Mg(2+)</name>
        <dbReference type="ChEBI" id="CHEBI:18420"/>
        <label>1</label>
    </ligand>
</feature>
<feature type="binding site" evidence="1">
    <location>
        <position position="209"/>
    </location>
    <ligand>
        <name>Mg(2+)</name>
        <dbReference type="ChEBI" id="CHEBI:18420"/>
        <label>5</label>
    </ligand>
</feature>
<keyword evidence="1" id="KW-0460">Magnesium</keyword>
<keyword evidence="1 4" id="KW-0808">Transferase</keyword>
<dbReference type="EMBL" id="CP095075">
    <property type="protein sequence ID" value="UOR10307.1"/>
    <property type="molecule type" value="Genomic_DNA"/>
</dbReference>
<feature type="domain" description="PurM-like C-terminal" evidence="3">
    <location>
        <begin position="149"/>
        <end position="296"/>
    </location>
</feature>
<keyword evidence="5" id="KW-1185">Reference proteome</keyword>
<keyword evidence="1" id="KW-0479">Metal-binding</keyword>
<keyword evidence="1 4" id="KW-0418">Kinase</keyword>
<feature type="binding site" evidence="1">
    <location>
        <position position="315"/>
    </location>
    <ligand>
        <name>substrate</name>
    </ligand>
</feature>
<comment type="catalytic activity">
    <reaction evidence="1">
        <text>thiamine phosphate + ATP = thiamine diphosphate + ADP</text>
        <dbReference type="Rhea" id="RHEA:15913"/>
        <dbReference type="ChEBI" id="CHEBI:30616"/>
        <dbReference type="ChEBI" id="CHEBI:37575"/>
        <dbReference type="ChEBI" id="CHEBI:58937"/>
        <dbReference type="ChEBI" id="CHEBI:456216"/>
        <dbReference type="EC" id="2.7.4.16"/>
    </reaction>
</comment>
<feature type="binding site" evidence="1">
    <location>
        <position position="72"/>
    </location>
    <ligand>
        <name>Mg(2+)</name>
        <dbReference type="ChEBI" id="CHEBI:18420"/>
        <label>2</label>
    </ligand>
</feature>
<dbReference type="InterPro" id="IPR006283">
    <property type="entry name" value="ThiL-like"/>
</dbReference>
<comment type="function">
    <text evidence="1">Catalyzes the ATP-dependent phosphorylation of thiamine-monophosphate (TMP) to form thiamine-pyrophosphate (TPP), the active form of vitamin B1.</text>
</comment>
<dbReference type="CDD" id="cd02194">
    <property type="entry name" value="ThiL"/>
    <property type="match status" value="1"/>
</dbReference>
<reference evidence="4" key="1">
    <citation type="submission" date="2022-04" db="EMBL/GenBank/DDBJ databases">
        <title>Halobacillus sp. isolated from saltern.</title>
        <authorList>
            <person name="Won M."/>
            <person name="Lee C.-M."/>
            <person name="Woen H.-Y."/>
            <person name="Kwon S.-W."/>
        </authorList>
    </citation>
    <scope>NUCLEOTIDE SEQUENCE</scope>
    <source>
        <strain evidence="4">SSHM10-5</strain>
    </source>
</reference>
<sequence>MDEFSFIDSIKPSNYQQSSLIKGVDDDAAVFRQNTQDVVTAVDTMVDGVHFSRETMAPFYIGYRALAANLSDLAAMGAVPAFYLVSIVIPSDWVEHELREIYRGMSFLADDYRMDMIGGDTVSGKELVLSITVIGYVDRNKAKYRAEARSGDVLFVTGTLGDSRAGFECIVTNVDDEYLINRHRLPTPRVIFAKYLNSIGRVALNDVSDGIASESNEIAEASGVDIQIVFSDIPYYRSAADLFPEQYEDWMLSGGEDFELLGTVSESEWFTVQKAAERAGITVTKIGYVTESKEKDGRVYLSKNGQTSLLKKSGYTHLQEGRD</sequence>
<feature type="binding site" evidence="1">
    <location>
        <position position="120"/>
    </location>
    <ligand>
        <name>Mg(2+)</name>
        <dbReference type="ChEBI" id="CHEBI:18420"/>
        <label>1</label>
    </ligand>
</feature>
<comment type="pathway">
    <text evidence="1">Cofactor biosynthesis; thiamine diphosphate biosynthesis; thiamine diphosphate from thiamine phosphate: step 1/1.</text>
</comment>
<feature type="domain" description="PurM-like N-terminal" evidence="2">
    <location>
        <begin position="26"/>
        <end position="137"/>
    </location>
</feature>
<accession>A0ABY4H6J4</accession>
<dbReference type="InterPro" id="IPR036921">
    <property type="entry name" value="PurM-like_N_sf"/>
</dbReference>
<dbReference type="PANTHER" id="PTHR30270">
    <property type="entry name" value="THIAMINE-MONOPHOSPHATE KINASE"/>
    <property type="match status" value="1"/>
</dbReference>
<feature type="binding site" evidence="1">
    <location>
        <position position="72"/>
    </location>
    <ligand>
        <name>Mg(2+)</name>
        <dbReference type="ChEBI" id="CHEBI:18420"/>
        <label>4</label>
    </ligand>
</feature>
<keyword evidence="1" id="KW-0547">Nucleotide-binding</keyword>
<dbReference type="Pfam" id="PF02769">
    <property type="entry name" value="AIRS_C"/>
    <property type="match status" value="1"/>
</dbReference>
<feature type="binding site" evidence="1">
    <location>
        <position position="102"/>
    </location>
    <ligand>
        <name>ATP</name>
        <dbReference type="ChEBI" id="CHEBI:30616"/>
    </ligand>
</feature>
<feature type="binding site" evidence="1">
    <location>
        <position position="43"/>
    </location>
    <ligand>
        <name>Mg(2+)</name>
        <dbReference type="ChEBI" id="CHEBI:18420"/>
        <label>2</label>
    </ligand>
</feature>
<feature type="binding site" evidence="1">
    <location>
        <position position="145"/>
    </location>
    <ligand>
        <name>ATP</name>
        <dbReference type="ChEBI" id="CHEBI:30616"/>
    </ligand>
</feature>
<dbReference type="HAMAP" id="MF_02128">
    <property type="entry name" value="TMP_kinase"/>
    <property type="match status" value="1"/>
</dbReference>
<keyword evidence="1" id="KW-0784">Thiamine biosynthesis</keyword>
<protein>
    <recommendedName>
        <fullName evidence="1">Thiamine-monophosphate kinase</fullName>
        <shortName evidence="1">TMP kinase</shortName>
        <shortName evidence="1">Thiamine-phosphate kinase</shortName>
        <ecNumber evidence="1">2.7.4.16</ecNumber>
    </recommendedName>
</protein>
<feature type="binding site" evidence="1">
    <location>
        <begin position="119"/>
        <end position="120"/>
    </location>
    <ligand>
        <name>ATP</name>
        <dbReference type="ChEBI" id="CHEBI:30616"/>
    </ligand>
</feature>
<feature type="binding site" evidence="1">
    <location>
        <position position="72"/>
    </location>
    <ligand>
        <name>Mg(2+)</name>
        <dbReference type="ChEBI" id="CHEBI:18420"/>
        <label>3</label>
    </ligand>
</feature>
<dbReference type="SUPFAM" id="SSF55326">
    <property type="entry name" value="PurM N-terminal domain-like"/>
    <property type="match status" value="1"/>
</dbReference>
<feature type="binding site" evidence="1">
    <location>
        <position position="27"/>
    </location>
    <ligand>
        <name>Mg(2+)</name>
        <dbReference type="ChEBI" id="CHEBI:18420"/>
        <label>4</label>
    </ligand>
</feature>
<comment type="caution">
    <text evidence="1">Lacks conserved residue(s) required for the propagation of feature annotation.</text>
</comment>